<dbReference type="PIRSF" id="PIRSF000005">
    <property type="entry name" value="Cytochrome_c4"/>
    <property type="match status" value="1"/>
</dbReference>
<keyword evidence="7" id="KW-0349">Heme</keyword>
<dbReference type="InterPro" id="IPR024167">
    <property type="entry name" value="Cytochrome_c4-like"/>
</dbReference>
<proteinExistence type="predicted"/>
<comment type="subcellular location">
    <subcellularLocation>
        <location evidence="1">Periplasm</location>
    </subcellularLocation>
</comment>
<dbReference type="GO" id="GO:0046872">
    <property type="term" value="F:metal ion binding"/>
    <property type="evidence" value="ECO:0007669"/>
    <property type="project" value="UniProtKB-KW"/>
</dbReference>
<feature type="domain" description="Cytochrome c" evidence="9">
    <location>
        <begin position="27"/>
        <end position="112"/>
    </location>
</feature>
<organism evidence="10 11">
    <name type="scientific">Azospira inquinata</name>
    <dbReference type="NCBI Taxonomy" id="2785627"/>
    <lineage>
        <taxon>Bacteria</taxon>
        <taxon>Pseudomonadati</taxon>
        <taxon>Pseudomonadota</taxon>
        <taxon>Betaproteobacteria</taxon>
        <taxon>Rhodocyclales</taxon>
        <taxon>Rhodocyclaceae</taxon>
        <taxon>Azospira</taxon>
    </lineage>
</organism>
<feature type="chain" id="PRO_5038145180" evidence="8">
    <location>
        <begin position="20"/>
        <end position="212"/>
    </location>
</feature>
<evidence type="ECO:0000313" key="10">
    <source>
        <dbReference type="EMBL" id="QWT49903.1"/>
    </source>
</evidence>
<evidence type="ECO:0000256" key="5">
    <source>
        <dbReference type="ARBA" id="ARBA00022982"/>
    </source>
</evidence>
<evidence type="ECO:0000256" key="8">
    <source>
        <dbReference type="SAM" id="SignalP"/>
    </source>
</evidence>
<sequence>MIRTTALALLLAASFTASAADPVKPKADPAKGQPIAASVCVACHGADGNSPVPVNPNLAGQIPDYIYKQLTNFKAGADGKPPVRNNATMNGMVAALSDDDMRNLAAYFSQQKLHPDVAKDPKLVAEGQKLWRGGDVNRGIPACAGCHGPAGTGLPAMFPRLAGQHPDYTTAQLKAFRNGDRANDPSKMMQTIAAKLSDKDIAALADYAAGLR</sequence>
<evidence type="ECO:0000259" key="9">
    <source>
        <dbReference type="PROSITE" id="PS51007"/>
    </source>
</evidence>
<feature type="domain" description="Cytochrome c" evidence="9">
    <location>
        <begin position="122"/>
        <end position="212"/>
    </location>
</feature>
<dbReference type="PROSITE" id="PS51007">
    <property type="entry name" value="CYTC"/>
    <property type="match status" value="2"/>
</dbReference>
<reference evidence="10" key="1">
    <citation type="submission" date="2020-11" db="EMBL/GenBank/DDBJ databases">
        <title>Azospira inquinata sp. nov.</title>
        <authorList>
            <person name="Moe W.M."/>
            <person name="Mikes M.C."/>
        </authorList>
    </citation>
    <scope>NUCLEOTIDE SEQUENCE</scope>
    <source>
        <strain evidence="10">Azo-3</strain>
    </source>
</reference>
<dbReference type="GO" id="GO:0020037">
    <property type="term" value="F:heme binding"/>
    <property type="evidence" value="ECO:0007669"/>
    <property type="project" value="InterPro"/>
</dbReference>
<keyword evidence="2" id="KW-0813">Transport</keyword>
<dbReference type="Pfam" id="PF00034">
    <property type="entry name" value="Cytochrom_C"/>
    <property type="match status" value="2"/>
</dbReference>
<name>A0A975SP09_9RHOO</name>
<evidence type="ECO:0000256" key="3">
    <source>
        <dbReference type="ARBA" id="ARBA00022723"/>
    </source>
</evidence>
<keyword evidence="11" id="KW-1185">Reference proteome</keyword>
<keyword evidence="8" id="KW-0732">Signal</keyword>
<keyword evidence="3 7" id="KW-0479">Metal-binding</keyword>
<dbReference type="Proteomes" id="UP000683428">
    <property type="component" value="Chromosome"/>
</dbReference>
<dbReference type="KEGG" id="aiq:Azoinq_04675"/>
<accession>A0A975SP09</accession>
<evidence type="ECO:0000256" key="4">
    <source>
        <dbReference type="ARBA" id="ARBA00022764"/>
    </source>
</evidence>
<dbReference type="PANTHER" id="PTHR33751:SF9">
    <property type="entry name" value="CYTOCHROME C4"/>
    <property type="match status" value="1"/>
</dbReference>
<protein>
    <submittedName>
        <fullName evidence="10">Cytochrome c4</fullName>
    </submittedName>
</protein>
<dbReference type="RefSeq" id="WP_216131763.1">
    <property type="nucleotide sequence ID" value="NZ_CP064782.1"/>
</dbReference>
<dbReference type="GO" id="GO:0009055">
    <property type="term" value="F:electron transfer activity"/>
    <property type="evidence" value="ECO:0007669"/>
    <property type="project" value="InterPro"/>
</dbReference>
<feature type="signal peptide" evidence="8">
    <location>
        <begin position="1"/>
        <end position="19"/>
    </location>
</feature>
<dbReference type="PANTHER" id="PTHR33751">
    <property type="entry name" value="CBB3-TYPE CYTOCHROME C OXIDASE SUBUNIT FIXP"/>
    <property type="match status" value="1"/>
</dbReference>
<dbReference type="EMBL" id="CP064782">
    <property type="protein sequence ID" value="QWT49903.1"/>
    <property type="molecule type" value="Genomic_DNA"/>
</dbReference>
<dbReference type="InterPro" id="IPR009056">
    <property type="entry name" value="Cyt_c-like_dom"/>
</dbReference>
<dbReference type="InterPro" id="IPR050597">
    <property type="entry name" value="Cytochrome_c_Oxidase_Subunit"/>
</dbReference>
<evidence type="ECO:0000313" key="11">
    <source>
        <dbReference type="Proteomes" id="UP000683428"/>
    </source>
</evidence>
<gene>
    <name evidence="10" type="ORF">Azoinq_04675</name>
</gene>
<evidence type="ECO:0000256" key="6">
    <source>
        <dbReference type="ARBA" id="ARBA00023004"/>
    </source>
</evidence>
<keyword evidence="6 7" id="KW-0408">Iron</keyword>
<dbReference type="AlphaFoldDB" id="A0A975SP09"/>
<keyword evidence="4" id="KW-0574">Periplasm</keyword>
<evidence type="ECO:0000256" key="1">
    <source>
        <dbReference type="ARBA" id="ARBA00004418"/>
    </source>
</evidence>
<evidence type="ECO:0000256" key="2">
    <source>
        <dbReference type="ARBA" id="ARBA00022448"/>
    </source>
</evidence>
<keyword evidence="5" id="KW-0249">Electron transport</keyword>
<evidence type="ECO:0000256" key="7">
    <source>
        <dbReference type="PROSITE-ProRule" id="PRU00433"/>
    </source>
</evidence>